<keyword evidence="2 5" id="KW-0378">Hydrolase</keyword>
<dbReference type="InterPro" id="IPR001940">
    <property type="entry name" value="Peptidase_S1C"/>
</dbReference>
<dbReference type="InterPro" id="IPR051201">
    <property type="entry name" value="Chloro_Bact_Ser_Proteases"/>
</dbReference>
<dbReference type="PANTHER" id="PTHR43343">
    <property type="entry name" value="PEPTIDASE S12"/>
    <property type="match status" value="1"/>
</dbReference>
<proteinExistence type="predicted"/>
<dbReference type="AlphaFoldDB" id="S0ET87"/>
<name>S0ET87_CHTCT</name>
<dbReference type="OrthoDB" id="9758917at2"/>
<evidence type="ECO:0000313" key="6">
    <source>
        <dbReference type="Proteomes" id="UP000014227"/>
    </source>
</evidence>
<accession>S0ET87</accession>
<dbReference type="InterPro" id="IPR036034">
    <property type="entry name" value="PDZ_sf"/>
</dbReference>
<dbReference type="PROSITE" id="PS50106">
    <property type="entry name" value="PDZ"/>
    <property type="match status" value="1"/>
</dbReference>
<dbReference type="GO" id="GO:0004252">
    <property type="term" value="F:serine-type endopeptidase activity"/>
    <property type="evidence" value="ECO:0007669"/>
    <property type="project" value="InterPro"/>
</dbReference>
<evidence type="ECO:0000259" key="4">
    <source>
        <dbReference type="PROSITE" id="PS50106"/>
    </source>
</evidence>
<dbReference type="PANTHER" id="PTHR43343:SF3">
    <property type="entry name" value="PROTEASE DO-LIKE 8, CHLOROPLASTIC"/>
    <property type="match status" value="1"/>
</dbReference>
<organism evidence="5 6">
    <name type="scientific">Chthonomonas calidirosea (strain DSM 23976 / ICMP 18418 / T49)</name>
    <dbReference type="NCBI Taxonomy" id="1303518"/>
    <lineage>
        <taxon>Bacteria</taxon>
        <taxon>Bacillati</taxon>
        <taxon>Armatimonadota</taxon>
        <taxon>Chthonomonadia</taxon>
        <taxon>Chthonomonadales</taxon>
        <taxon>Chthonomonadaceae</taxon>
        <taxon>Chthonomonas</taxon>
    </lineage>
</organism>
<dbReference type="SMART" id="SM00228">
    <property type="entry name" value="PDZ"/>
    <property type="match status" value="1"/>
</dbReference>
<dbReference type="PRINTS" id="PR00834">
    <property type="entry name" value="PROTEASES2C"/>
</dbReference>
<dbReference type="RefSeq" id="WP_016482219.1">
    <property type="nucleotide sequence ID" value="NC_021487.1"/>
</dbReference>
<dbReference type="EMBL" id="HF951689">
    <property type="protein sequence ID" value="CCW34661.1"/>
    <property type="molecule type" value="Genomic_DNA"/>
</dbReference>
<keyword evidence="3" id="KW-0812">Transmembrane</keyword>
<protein>
    <submittedName>
        <fullName evidence="5">Trypsin-like serine proteases, typically periplasmic, contain C-terminal PDZ domain</fullName>
        <ecNumber evidence="5">3.4.21.-</ecNumber>
    </submittedName>
</protein>
<dbReference type="eggNOG" id="COG0265">
    <property type="taxonomic scope" value="Bacteria"/>
</dbReference>
<dbReference type="STRING" id="454171.CP488_00316"/>
<feature type="domain" description="PDZ" evidence="4">
    <location>
        <begin position="263"/>
        <end position="364"/>
    </location>
</feature>
<dbReference type="InterPro" id="IPR009003">
    <property type="entry name" value="Peptidase_S1_PA"/>
</dbReference>
<dbReference type="Pfam" id="PF17820">
    <property type="entry name" value="PDZ_6"/>
    <property type="match status" value="1"/>
</dbReference>
<evidence type="ECO:0000256" key="3">
    <source>
        <dbReference type="SAM" id="Phobius"/>
    </source>
</evidence>
<dbReference type="Pfam" id="PF13365">
    <property type="entry name" value="Trypsin_2"/>
    <property type="match status" value="1"/>
</dbReference>
<dbReference type="SUPFAM" id="SSF50156">
    <property type="entry name" value="PDZ domain-like"/>
    <property type="match status" value="1"/>
</dbReference>
<dbReference type="MEROPS" id="S01.494"/>
<dbReference type="Gene3D" id="2.40.10.120">
    <property type="match status" value="1"/>
</dbReference>
<dbReference type="CDD" id="cd06779">
    <property type="entry name" value="cpPDZ_Deg_HtrA-like"/>
    <property type="match status" value="1"/>
</dbReference>
<sequence length="391" mass="41448">MKTARYLPTLIGFIIGTLVGALVLYLVSPHPLALDQARRRAIAILSQPPREVPTEESPIVTAVRRIAPAVVSLDTVGKESARDDRGQPFYIDREVRSRGSGVVISPDGFIVTNDHVIDGAERIRVVFPDGRDYYARVIGRDPSNDLAVLRVPASHLIAAEFGDSDRLEVGQTCVAVGNPLGLGSTVTAGVISALHRQHLQLSEGRYLDGAIQTDAPINRGNSGGALANTAGQLIGITTAILSSDPNGGNIGLGFAIPSNKVRKIALQLIEHGKPSEPPSKRPWLGVVLGPVPENLARELGLGSDQGAFIARVAPESPADTAGLEEGDVLLKIDGHAVMGVEDGVEVIQQHKPGDRVQLLILKPDARGERKVTVTLQPFPQGVIADPDLENP</sequence>
<dbReference type="Gene3D" id="2.30.42.10">
    <property type="match status" value="1"/>
</dbReference>
<keyword evidence="3" id="KW-0472">Membrane</keyword>
<evidence type="ECO:0000313" key="5">
    <source>
        <dbReference type="EMBL" id="CCW34661.1"/>
    </source>
</evidence>
<dbReference type="PATRIC" id="fig|1303518.3.peg.847"/>
<evidence type="ECO:0000256" key="1">
    <source>
        <dbReference type="ARBA" id="ARBA00022670"/>
    </source>
</evidence>
<dbReference type="EC" id="3.4.21.-" evidence="5"/>
<dbReference type="InterPro" id="IPR041489">
    <property type="entry name" value="PDZ_6"/>
</dbReference>
<dbReference type="Proteomes" id="UP000014227">
    <property type="component" value="Chromosome I"/>
</dbReference>
<gene>
    <name evidence="5" type="ORF">CCALI_00838</name>
</gene>
<reference evidence="6" key="1">
    <citation type="submission" date="2013-03" db="EMBL/GenBank/DDBJ databases">
        <title>Genome sequence of Chthonomonas calidirosea, the first sequenced genome from the Armatimonadetes phylum (formally candidate division OP10).</title>
        <authorList>
            <person name="Lee K.C.Y."/>
            <person name="Morgan X.C."/>
            <person name="Dunfield P.F."/>
            <person name="Tamas I."/>
            <person name="Houghton K.M."/>
            <person name="Vyssotski M."/>
            <person name="Ryan J.L.J."/>
            <person name="Lagutin K."/>
            <person name="McDonald I.R."/>
            <person name="Stott M.B."/>
        </authorList>
    </citation>
    <scope>NUCLEOTIDE SEQUENCE [LARGE SCALE GENOMIC DNA]</scope>
    <source>
        <strain evidence="6">DSM 23976 / ICMP 18418 / T49</strain>
    </source>
</reference>
<dbReference type="InterPro" id="IPR001478">
    <property type="entry name" value="PDZ"/>
</dbReference>
<dbReference type="HOGENOM" id="CLU_020120_1_2_0"/>
<dbReference type="SUPFAM" id="SSF50494">
    <property type="entry name" value="Trypsin-like serine proteases"/>
    <property type="match status" value="1"/>
</dbReference>
<dbReference type="GO" id="GO:0006508">
    <property type="term" value="P:proteolysis"/>
    <property type="evidence" value="ECO:0007669"/>
    <property type="project" value="UniProtKB-KW"/>
</dbReference>
<keyword evidence="1 5" id="KW-0645">Protease</keyword>
<keyword evidence="6" id="KW-1185">Reference proteome</keyword>
<keyword evidence="3" id="KW-1133">Transmembrane helix</keyword>
<dbReference type="KEGG" id="ccz:CCALI_00838"/>
<feature type="transmembrane region" description="Helical" evidence="3">
    <location>
        <begin position="7"/>
        <end position="27"/>
    </location>
</feature>
<dbReference type="InParanoid" id="S0ET87"/>
<evidence type="ECO:0000256" key="2">
    <source>
        <dbReference type="ARBA" id="ARBA00022801"/>
    </source>
</evidence>